<reference evidence="4" key="1">
    <citation type="submission" date="2016-09" db="EMBL/GenBank/DDBJ databases">
        <authorList>
            <person name="Koehorst J."/>
        </authorList>
    </citation>
    <scope>NUCLEOTIDE SEQUENCE [LARGE SCALE GENOMIC DNA]</scope>
</reference>
<dbReference type="SUPFAM" id="SSF48403">
    <property type="entry name" value="Ankyrin repeat"/>
    <property type="match status" value="1"/>
</dbReference>
<dbReference type="PANTHER" id="PTHR24189:SF50">
    <property type="entry name" value="ANKYRIN REPEAT AND SOCS BOX PROTEIN 2"/>
    <property type="match status" value="1"/>
</dbReference>
<keyword evidence="2" id="KW-0040">ANK repeat</keyword>
<evidence type="ECO:0000256" key="1">
    <source>
        <dbReference type="ARBA" id="ARBA00022737"/>
    </source>
</evidence>
<proteinExistence type="predicted"/>
<sequence>MLFPTLLVALCVASVNPGDAVSPPVAGVPDEGWVFHESWSAQDRREMMEVAGEVESLLREADEWVDTGSFEARFWHLIAPAVRRDVVAMVRETARTGDVRLESSNRMSLLWCAMFTGHRELARSLVLRGADVNARCLIVCPPIGEKDILAEGESPFGMAFSPFPGGSAAYAGAEVELVRLMLDHGAMIEPSPGMPYSYLEQALIFSGVRGWKGVDIADLLLERGALIHPEEAGKVMMCSVRSGSVRIVQELMERGVDINSKYDGAPVWAAVNFRQPHSVAMLQWLLDHGVDTSLEGVPAFYGGSASHPFLFHLVERSVALRDGEVRLHEGVQERALAMADAFLKKEGDVDCVSNRKTPLFVCCERLGGQSRPGDFAVRMARLMLDHGADASFAPCSAENRELMSGRLDAVPQGVRDVLPELWRK</sequence>
<keyword evidence="1" id="KW-0677">Repeat</keyword>
<keyword evidence="4" id="KW-1185">Reference proteome</keyword>
<dbReference type="EMBL" id="LT629973">
    <property type="protein sequence ID" value="SEH78158.1"/>
    <property type="molecule type" value="Genomic_DNA"/>
</dbReference>
<accession>A0A1H6KRA8</accession>
<dbReference type="Proteomes" id="UP000176204">
    <property type="component" value="Chromosome I"/>
</dbReference>
<dbReference type="SMART" id="SM00248">
    <property type="entry name" value="ANK"/>
    <property type="match status" value="5"/>
</dbReference>
<protein>
    <submittedName>
        <fullName evidence="3">Ankyrin repeat</fullName>
    </submittedName>
</protein>
<dbReference type="KEGG" id="agl:PYTT_0700"/>
<dbReference type="Pfam" id="PF00023">
    <property type="entry name" value="Ank"/>
    <property type="match status" value="1"/>
</dbReference>
<gene>
    <name evidence="3" type="ORF">PYTT_0700</name>
</gene>
<dbReference type="InterPro" id="IPR036770">
    <property type="entry name" value="Ankyrin_rpt-contain_sf"/>
</dbReference>
<dbReference type="InterPro" id="IPR002110">
    <property type="entry name" value="Ankyrin_rpt"/>
</dbReference>
<dbReference type="STRING" id="1679444.PYTT_0700"/>
<dbReference type="PANTHER" id="PTHR24189">
    <property type="entry name" value="MYOTROPHIN"/>
    <property type="match status" value="1"/>
</dbReference>
<dbReference type="AlphaFoldDB" id="A0A1H6KRA8"/>
<dbReference type="RefSeq" id="WP_067776891.1">
    <property type="nucleotide sequence ID" value="NZ_LIGX01000032.1"/>
</dbReference>
<dbReference type="InterPro" id="IPR050745">
    <property type="entry name" value="Multifunctional_regulatory"/>
</dbReference>
<dbReference type="OrthoDB" id="13502at2"/>
<name>A0A1H6KRA8_9BACT</name>
<evidence type="ECO:0000256" key="2">
    <source>
        <dbReference type="ARBA" id="ARBA00023043"/>
    </source>
</evidence>
<dbReference type="Gene3D" id="1.25.40.20">
    <property type="entry name" value="Ankyrin repeat-containing domain"/>
    <property type="match status" value="2"/>
</dbReference>
<evidence type="ECO:0000313" key="4">
    <source>
        <dbReference type="Proteomes" id="UP000176204"/>
    </source>
</evidence>
<organism evidence="3 4">
    <name type="scientific">Akkermansia glycaniphila</name>
    <dbReference type="NCBI Taxonomy" id="1679444"/>
    <lineage>
        <taxon>Bacteria</taxon>
        <taxon>Pseudomonadati</taxon>
        <taxon>Verrucomicrobiota</taxon>
        <taxon>Verrucomicrobiia</taxon>
        <taxon>Verrucomicrobiales</taxon>
        <taxon>Akkermansiaceae</taxon>
        <taxon>Akkermansia</taxon>
    </lineage>
</organism>
<evidence type="ECO:0000313" key="3">
    <source>
        <dbReference type="EMBL" id="SEH78158.1"/>
    </source>
</evidence>